<dbReference type="Proteomes" id="UP000265515">
    <property type="component" value="Unassembled WGS sequence"/>
</dbReference>
<sequence>MSEVLHAASRLHGKPGKGLRQLVAQTEARQSFYKARSSSSLRRYHFRFAQCYWELKVHRQGERRWLVTLVNGNCDSRGLRSGLEKAFVRLHLHGTESSESIAFSLIFVSSISLQCFSDQHWKRKEEPRQDYSEATFESFAASMALHSEYKRCNSTRCSANAAQAA</sequence>
<name>A0A388KLR3_CHABU</name>
<evidence type="ECO:0000313" key="2">
    <source>
        <dbReference type="Proteomes" id="UP000265515"/>
    </source>
</evidence>
<accession>A0A388KLR3</accession>
<dbReference type="AlphaFoldDB" id="A0A388KLR3"/>
<organism evidence="1 2">
    <name type="scientific">Chara braunii</name>
    <name type="common">Braun's stonewort</name>
    <dbReference type="NCBI Taxonomy" id="69332"/>
    <lineage>
        <taxon>Eukaryota</taxon>
        <taxon>Viridiplantae</taxon>
        <taxon>Streptophyta</taxon>
        <taxon>Charophyceae</taxon>
        <taxon>Charales</taxon>
        <taxon>Characeae</taxon>
        <taxon>Chara</taxon>
    </lineage>
</organism>
<dbReference type="Gramene" id="GBG70989">
    <property type="protein sequence ID" value="GBG70989"/>
    <property type="gene ID" value="CBR_g8289"/>
</dbReference>
<comment type="caution">
    <text evidence="1">The sequence shown here is derived from an EMBL/GenBank/DDBJ whole genome shotgun (WGS) entry which is preliminary data.</text>
</comment>
<protein>
    <submittedName>
        <fullName evidence="1">Uncharacterized protein</fullName>
    </submittedName>
</protein>
<dbReference type="EMBL" id="BFEA01000139">
    <property type="protein sequence ID" value="GBG70989.1"/>
    <property type="molecule type" value="Genomic_DNA"/>
</dbReference>
<reference evidence="1 2" key="1">
    <citation type="journal article" date="2018" name="Cell">
        <title>The Chara Genome: Secondary Complexity and Implications for Plant Terrestrialization.</title>
        <authorList>
            <person name="Nishiyama T."/>
            <person name="Sakayama H."/>
            <person name="Vries J.D."/>
            <person name="Buschmann H."/>
            <person name="Saint-Marcoux D."/>
            <person name="Ullrich K.K."/>
            <person name="Haas F.B."/>
            <person name="Vanderstraeten L."/>
            <person name="Becker D."/>
            <person name="Lang D."/>
            <person name="Vosolsobe S."/>
            <person name="Rombauts S."/>
            <person name="Wilhelmsson P.K.I."/>
            <person name="Janitza P."/>
            <person name="Kern R."/>
            <person name="Heyl A."/>
            <person name="Rumpler F."/>
            <person name="Villalobos L.I.A.C."/>
            <person name="Clay J.M."/>
            <person name="Skokan R."/>
            <person name="Toyoda A."/>
            <person name="Suzuki Y."/>
            <person name="Kagoshima H."/>
            <person name="Schijlen E."/>
            <person name="Tajeshwar N."/>
            <person name="Catarino B."/>
            <person name="Hetherington A.J."/>
            <person name="Saltykova A."/>
            <person name="Bonnot C."/>
            <person name="Breuninger H."/>
            <person name="Symeonidi A."/>
            <person name="Radhakrishnan G.V."/>
            <person name="Van Nieuwerburgh F."/>
            <person name="Deforce D."/>
            <person name="Chang C."/>
            <person name="Karol K.G."/>
            <person name="Hedrich R."/>
            <person name="Ulvskov P."/>
            <person name="Glockner G."/>
            <person name="Delwiche C.F."/>
            <person name="Petrasek J."/>
            <person name="Van de Peer Y."/>
            <person name="Friml J."/>
            <person name="Beilby M."/>
            <person name="Dolan L."/>
            <person name="Kohara Y."/>
            <person name="Sugano S."/>
            <person name="Fujiyama A."/>
            <person name="Delaux P.-M."/>
            <person name="Quint M."/>
            <person name="TheiBen G."/>
            <person name="Hagemann M."/>
            <person name="Harholt J."/>
            <person name="Dunand C."/>
            <person name="Zachgo S."/>
            <person name="Langdale J."/>
            <person name="Maumus F."/>
            <person name="Straeten D.V.D."/>
            <person name="Gould S.B."/>
            <person name="Rensing S.A."/>
        </authorList>
    </citation>
    <scope>NUCLEOTIDE SEQUENCE [LARGE SCALE GENOMIC DNA]</scope>
    <source>
        <strain evidence="1 2">S276</strain>
    </source>
</reference>
<keyword evidence="2" id="KW-1185">Reference proteome</keyword>
<evidence type="ECO:0000313" key="1">
    <source>
        <dbReference type="EMBL" id="GBG70989.1"/>
    </source>
</evidence>
<proteinExistence type="predicted"/>
<gene>
    <name evidence="1" type="ORF">CBR_g8289</name>
</gene>